<name>A0A023E063_9PROT</name>
<dbReference type="STRING" id="1427503.HE1_01152"/>
<reference evidence="16 17" key="1">
    <citation type="journal article" date="2014" name="FEMS Microbiol. Lett.">
        <title>Draft genome sequences of three Holospora species (Holospora obtusa, Holospora undulata, and Holospora elegans), endonuclear symbiotic bacteria of the ciliate Paramecium caudatum.</title>
        <authorList>
            <person name="Dohra H."/>
            <person name="Tanaka K."/>
            <person name="Suzuki T."/>
            <person name="Fujishima M."/>
            <person name="Suzuki H."/>
        </authorList>
    </citation>
    <scope>NUCLEOTIDE SEQUENCE [LARGE SCALE GENOMIC DNA]</scope>
    <source>
        <strain evidence="16 17">E1</strain>
    </source>
</reference>
<dbReference type="NCBIfam" id="NF006606">
    <property type="entry name" value="PRK09165.1"/>
    <property type="match status" value="1"/>
</dbReference>
<dbReference type="InterPro" id="IPR036185">
    <property type="entry name" value="DNA_heli_DnaB-like_N_sf"/>
</dbReference>
<dbReference type="EC" id="5.6.2.3" evidence="13 14"/>
<evidence type="ECO:0000256" key="4">
    <source>
        <dbReference type="ARBA" id="ARBA00022705"/>
    </source>
</evidence>
<evidence type="ECO:0000256" key="10">
    <source>
        <dbReference type="ARBA" id="ARBA00023235"/>
    </source>
</evidence>
<dbReference type="GO" id="GO:0006269">
    <property type="term" value="P:DNA replication, synthesis of primer"/>
    <property type="evidence" value="ECO:0007669"/>
    <property type="project" value="UniProtKB-UniRule"/>
</dbReference>
<dbReference type="InterPro" id="IPR007694">
    <property type="entry name" value="DNA_helicase_DnaB-like_C"/>
</dbReference>
<dbReference type="GO" id="GO:0003677">
    <property type="term" value="F:DNA binding"/>
    <property type="evidence" value="ECO:0007669"/>
    <property type="project" value="UniProtKB-UniRule"/>
</dbReference>
<keyword evidence="10" id="KW-0413">Isomerase</keyword>
<dbReference type="SUPFAM" id="SSF52540">
    <property type="entry name" value="P-loop containing nucleoside triphosphate hydrolases"/>
    <property type="match status" value="1"/>
</dbReference>
<dbReference type="OrthoDB" id="9773982at2"/>
<sequence>MLFFLGTFSFLEFRLSDSQSSLSILQPPYNLEIEQAFLSILLRNNSVFEEIGEALHYEHFYTSLHQHIFKTLSYLIRKGQIANPITLKHYVENYLQNEEVTLSDTYLAELAGLIVPTCNAHHYAKIIYDLYLRRQLMLLGEKVSHGACVMSVEGPDALQQIEIAENSLFQMHQTGQKPQIQSFTSALTQAIESAQLAYQRDSHVVGVTTGLLDLDKMLGGLHPSDLVILAARPAMGKTALATNIAFNAARVRMHDTKGKGDGAGVAFFSLEMSALQLAMRILGQETGISSDRIRRGAIEKDAFPLFVDLSKELSSLPLFIDDTPALSVTSLLTRARRLQRKEDIKLIVVDYLQLLTTGRSNSSENRVQELSEITRGLKQMAKTLNVPVLALSQLSRAVEQREDKRPMLADLRESGSIEQDADVVMFIYREEYYEARNKPQDGSEKMLHWQRHMAEIYNTAEIIISKQRHGPTGSVILQFDGARTKFSNLAQKSV</sequence>
<dbReference type="EMBL" id="BAUP01000144">
    <property type="protein sequence ID" value="GAJ46810.1"/>
    <property type="molecule type" value="Genomic_DNA"/>
</dbReference>
<dbReference type="InterPro" id="IPR007692">
    <property type="entry name" value="DNA_helicase_DnaB"/>
</dbReference>
<dbReference type="GO" id="GO:0005829">
    <property type="term" value="C:cytosol"/>
    <property type="evidence" value="ECO:0007669"/>
    <property type="project" value="TreeGrafter"/>
</dbReference>
<evidence type="ECO:0000256" key="8">
    <source>
        <dbReference type="ARBA" id="ARBA00022840"/>
    </source>
</evidence>
<dbReference type="Proteomes" id="UP000024842">
    <property type="component" value="Unassembled WGS sequence"/>
</dbReference>
<keyword evidence="5 14" id="KW-0547">Nucleotide-binding</keyword>
<evidence type="ECO:0000256" key="11">
    <source>
        <dbReference type="ARBA" id="ARBA00044932"/>
    </source>
</evidence>
<evidence type="ECO:0000256" key="14">
    <source>
        <dbReference type="RuleBase" id="RU362085"/>
    </source>
</evidence>
<evidence type="ECO:0000256" key="3">
    <source>
        <dbReference type="ARBA" id="ARBA00022515"/>
    </source>
</evidence>
<evidence type="ECO:0000256" key="6">
    <source>
        <dbReference type="ARBA" id="ARBA00022801"/>
    </source>
</evidence>
<dbReference type="PROSITE" id="PS51199">
    <property type="entry name" value="SF4_HELICASE"/>
    <property type="match status" value="1"/>
</dbReference>
<dbReference type="Pfam" id="PF03796">
    <property type="entry name" value="DnaB_C"/>
    <property type="match status" value="1"/>
</dbReference>
<evidence type="ECO:0000313" key="17">
    <source>
        <dbReference type="Proteomes" id="UP000024842"/>
    </source>
</evidence>
<comment type="similarity">
    <text evidence="1 14">Belongs to the helicase family. DnaB subfamily.</text>
</comment>
<keyword evidence="8 14" id="KW-0067">ATP-binding</keyword>
<dbReference type="AlphaFoldDB" id="A0A023E063"/>
<evidence type="ECO:0000256" key="13">
    <source>
        <dbReference type="NCBIfam" id="TIGR00665"/>
    </source>
</evidence>
<dbReference type="InterPro" id="IPR016136">
    <property type="entry name" value="DNA_helicase_N/primase_C"/>
</dbReference>
<evidence type="ECO:0000256" key="2">
    <source>
        <dbReference type="ARBA" id="ARBA00011643"/>
    </source>
</evidence>
<dbReference type="NCBIfam" id="TIGR00665">
    <property type="entry name" value="DnaB"/>
    <property type="match status" value="1"/>
</dbReference>
<dbReference type="Gene3D" id="3.40.50.300">
    <property type="entry name" value="P-loop containing nucleotide triphosphate hydrolases"/>
    <property type="match status" value="1"/>
</dbReference>
<evidence type="ECO:0000313" key="16">
    <source>
        <dbReference type="EMBL" id="GAJ46810.1"/>
    </source>
</evidence>
<dbReference type="GO" id="GO:0005524">
    <property type="term" value="F:ATP binding"/>
    <property type="evidence" value="ECO:0007669"/>
    <property type="project" value="UniProtKB-UniRule"/>
</dbReference>
<keyword evidence="17" id="KW-1185">Reference proteome</keyword>
<dbReference type="Gene3D" id="1.10.860.10">
    <property type="entry name" value="DNAb Helicase, Chain A"/>
    <property type="match status" value="1"/>
</dbReference>
<keyword evidence="9 14" id="KW-0238">DNA-binding</keyword>
<evidence type="ECO:0000256" key="9">
    <source>
        <dbReference type="ARBA" id="ARBA00023125"/>
    </source>
</evidence>
<protein>
    <recommendedName>
        <fullName evidence="13 14">Replicative DNA helicase</fullName>
        <ecNumber evidence="13 14">5.6.2.3</ecNumber>
    </recommendedName>
</protein>
<dbReference type="InterPro" id="IPR027417">
    <property type="entry name" value="P-loop_NTPase"/>
</dbReference>
<comment type="caution">
    <text evidence="16">The sequence shown here is derived from an EMBL/GenBank/DDBJ whole genome shotgun (WGS) entry which is preliminary data.</text>
</comment>
<keyword evidence="6 14" id="KW-0378">Hydrolase</keyword>
<keyword evidence="4 14" id="KW-0235">DNA replication</keyword>
<dbReference type="GO" id="GO:0016887">
    <property type="term" value="F:ATP hydrolysis activity"/>
    <property type="evidence" value="ECO:0007669"/>
    <property type="project" value="RHEA"/>
</dbReference>
<comment type="function">
    <text evidence="11 14">The main replicative DNA helicase, it participates in initiation and elongation during chromosome replication. Travels ahead of the DNA replisome, separating dsDNA into templates for DNA synthesis. A processive ATP-dependent 5'-3' DNA helicase it has DNA-dependent ATPase activity.</text>
</comment>
<gene>
    <name evidence="16" type="ORF">HE1_01152</name>
</gene>
<evidence type="ECO:0000256" key="5">
    <source>
        <dbReference type="ARBA" id="ARBA00022741"/>
    </source>
</evidence>
<comment type="subunit">
    <text evidence="2">Homohexamer.</text>
</comment>
<comment type="catalytic activity">
    <reaction evidence="12 14">
        <text>ATP + H2O = ADP + phosphate + H(+)</text>
        <dbReference type="Rhea" id="RHEA:13065"/>
        <dbReference type="ChEBI" id="CHEBI:15377"/>
        <dbReference type="ChEBI" id="CHEBI:15378"/>
        <dbReference type="ChEBI" id="CHEBI:30616"/>
        <dbReference type="ChEBI" id="CHEBI:43474"/>
        <dbReference type="ChEBI" id="CHEBI:456216"/>
        <dbReference type="EC" id="5.6.2.3"/>
    </reaction>
</comment>
<proteinExistence type="inferred from homology"/>
<dbReference type="RefSeq" id="WP_006289799.1">
    <property type="nucleotide sequence ID" value="NZ_BAUP01000144.1"/>
</dbReference>
<evidence type="ECO:0000256" key="7">
    <source>
        <dbReference type="ARBA" id="ARBA00022806"/>
    </source>
</evidence>
<keyword evidence="3 14" id="KW-0639">Primosome</keyword>
<dbReference type="InterPro" id="IPR007693">
    <property type="entry name" value="DNA_helicase_DnaB-like_N"/>
</dbReference>
<feature type="domain" description="SF4 helicase" evidence="15">
    <location>
        <begin position="200"/>
        <end position="493"/>
    </location>
</feature>
<accession>A0A023E063</accession>
<keyword evidence="7 14" id="KW-0347">Helicase</keyword>
<dbReference type="PANTHER" id="PTHR30153">
    <property type="entry name" value="REPLICATIVE DNA HELICASE DNAB"/>
    <property type="match status" value="1"/>
</dbReference>
<evidence type="ECO:0000259" key="15">
    <source>
        <dbReference type="PROSITE" id="PS51199"/>
    </source>
</evidence>
<dbReference type="GO" id="GO:0043139">
    <property type="term" value="F:5'-3' DNA helicase activity"/>
    <property type="evidence" value="ECO:0007669"/>
    <property type="project" value="UniProtKB-EC"/>
</dbReference>
<dbReference type="CDD" id="cd00984">
    <property type="entry name" value="DnaB_C"/>
    <property type="match status" value="1"/>
</dbReference>
<evidence type="ECO:0000256" key="12">
    <source>
        <dbReference type="ARBA" id="ARBA00048954"/>
    </source>
</evidence>
<evidence type="ECO:0000256" key="1">
    <source>
        <dbReference type="ARBA" id="ARBA00008428"/>
    </source>
</evidence>
<organism evidence="16 17">
    <name type="scientific">Holospora elegans E1</name>
    <dbReference type="NCBI Taxonomy" id="1427503"/>
    <lineage>
        <taxon>Bacteria</taxon>
        <taxon>Pseudomonadati</taxon>
        <taxon>Pseudomonadota</taxon>
        <taxon>Alphaproteobacteria</taxon>
        <taxon>Holosporales</taxon>
        <taxon>Holosporaceae</taxon>
        <taxon>Holospora</taxon>
    </lineage>
</organism>
<dbReference type="GO" id="GO:1990077">
    <property type="term" value="C:primosome complex"/>
    <property type="evidence" value="ECO:0007669"/>
    <property type="project" value="UniProtKB-UniRule"/>
</dbReference>
<dbReference type="Pfam" id="PF00772">
    <property type="entry name" value="DnaB"/>
    <property type="match status" value="1"/>
</dbReference>
<dbReference type="PANTHER" id="PTHR30153:SF2">
    <property type="entry name" value="REPLICATIVE DNA HELICASE"/>
    <property type="match status" value="1"/>
</dbReference>
<dbReference type="SUPFAM" id="SSF48024">
    <property type="entry name" value="N-terminal domain of DnaB helicase"/>
    <property type="match status" value="1"/>
</dbReference>